<dbReference type="InterPro" id="IPR000601">
    <property type="entry name" value="PKD_dom"/>
</dbReference>
<dbReference type="AlphaFoldDB" id="A0A7K3WTT0"/>
<dbReference type="Pfam" id="PF06739">
    <property type="entry name" value="SBBP"/>
    <property type="match status" value="1"/>
</dbReference>
<dbReference type="NCBIfam" id="TIGR04131">
    <property type="entry name" value="Bac_Flav_CTERM"/>
    <property type="match status" value="1"/>
</dbReference>
<accession>A0A7K3WTT0</accession>
<dbReference type="EMBL" id="JAAGVY010000040">
    <property type="protein sequence ID" value="NEN25093.1"/>
    <property type="molecule type" value="Genomic_DNA"/>
</dbReference>
<dbReference type="SUPFAM" id="SSF49299">
    <property type="entry name" value="PKD domain"/>
    <property type="match status" value="1"/>
</dbReference>
<dbReference type="InterPro" id="IPR057708">
    <property type="entry name" value="DUF7948"/>
</dbReference>
<evidence type="ECO:0000313" key="2">
    <source>
        <dbReference type="EMBL" id="NEN25093.1"/>
    </source>
</evidence>
<dbReference type="InterPro" id="IPR013783">
    <property type="entry name" value="Ig-like_fold"/>
</dbReference>
<dbReference type="Pfam" id="PF18911">
    <property type="entry name" value="PKD_4"/>
    <property type="match status" value="1"/>
</dbReference>
<feature type="domain" description="PKD" evidence="1">
    <location>
        <begin position="749"/>
        <end position="799"/>
    </location>
</feature>
<dbReference type="Pfam" id="PF13585">
    <property type="entry name" value="CHU_C"/>
    <property type="match status" value="1"/>
</dbReference>
<dbReference type="InterPro" id="IPR052918">
    <property type="entry name" value="Motility_Chemotaxis_Reg"/>
</dbReference>
<dbReference type="InterPro" id="IPR010620">
    <property type="entry name" value="SBBP_repeat"/>
</dbReference>
<gene>
    <name evidence="2" type="ORF">G3O08_16455</name>
</gene>
<dbReference type="SMART" id="SM00089">
    <property type="entry name" value="PKD"/>
    <property type="match status" value="2"/>
</dbReference>
<evidence type="ECO:0000313" key="3">
    <source>
        <dbReference type="Proteomes" id="UP000486602"/>
    </source>
</evidence>
<dbReference type="InterPro" id="IPR026341">
    <property type="entry name" value="T9SS_type_B"/>
</dbReference>
<evidence type="ECO:0000259" key="1">
    <source>
        <dbReference type="PROSITE" id="PS50093"/>
    </source>
</evidence>
<protein>
    <submittedName>
        <fullName evidence="2">T9SS type B sorting domain-containing protein</fullName>
    </submittedName>
</protein>
<dbReference type="InterPro" id="IPR022409">
    <property type="entry name" value="PKD/Chitinase_dom"/>
</dbReference>
<dbReference type="PROSITE" id="PS50093">
    <property type="entry name" value="PKD"/>
    <property type="match status" value="1"/>
</dbReference>
<proteinExistence type="predicted"/>
<dbReference type="Pfam" id="PF25778">
    <property type="entry name" value="DUF7948"/>
    <property type="match status" value="1"/>
</dbReference>
<dbReference type="PANTHER" id="PTHR35580:SF1">
    <property type="entry name" value="PHYTASE-LIKE DOMAIN-CONTAINING PROTEIN"/>
    <property type="match status" value="1"/>
</dbReference>
<dbReference type="InterPro" id="IPR035986">
    <property type="entry name" value="PKD_dom_sf"/>
</dbReference>
<dbReference type="CDD" id="cd00146">
    <property type="entry name" value="PKD"/>
    <property type="match status" value="1"/>
</dbReference>
<name>A0A7K3WTT0_9FLAO</name>
<comment type="caution">
    <text evidence="2">The sequence shown here is derived from an EMBL/GenBank/DDBJ whole genome shotgun (WGS) entry which is preliminary data.</text>
</comment>
<dbReference type="Gene3D" id="2.60.40.10">
    <property type="entry name" value="Immunoglobulins"/>
    <property type="match status" value="1"/>
</dbReference>
<reference evidence="2 3" key="1">
    <citation type="submission" date="2020-02" db="EMBL/GenBank/DDBJ databases">
        <title>Out from the shadows clarifying the taxonomy of the family Cryomorphaceae and related taxa by utilizing the GTDB taxonomic framework.</title>
        <authorList>
            <person name="Bowman J.P."/>
        </authorList>
    </citation>
    <scope>NUCLEOTIDE SEQUENCE [LARGE SCALE GENOMIC DNA]</scope>
    <source>
        <strain evidence="2 3">QSSC 1-22</strain>
    </source>
</reference>
<dbReference type="PANTHER" id="PTHR35580">
    <property type="entry name" value="CELL SURFACE GLYCOPROTEIN (S-LAYER PROTEIN)-LIKE PROTEIN"/>
    <property type="match status" value="1"/>
</dbReference>
<keyword evidence="3" id="KW-1185">Reference proteome</keyword>
<organism evidence="2 3">
    <name type="scientific">Cryomorpha ignava</name>
    <dbReference type="NCBI Taxonomy" id="101383"/>
    <lineage>
        <taxon>Bacteria</taxon>
        <taxon>Pseudomonadati</taxon>
        <taxon>Bacteroidota</taxon>
        <taxon>Flavobacteriia</taxon>
        <taxon>Flavobacteriales</taxon>
        <taxon>Cryomorphaceae</taxon>
        <taxon>Cryomorpha</taxon>
    </lineage>
</organism>
<sequence>MSIHVSAGNPRYTENKGQWHENVLFKTESGGAIGYIDRDGFTLMMVESDFYEKLHSWVGNSDADPIGKAHTLKMKFLGADLSQKAITGRDTRTTENFFIGNDPSKWAANVRSYDRVKIPNIYPNIDVQFGANQSNLKYDFILAPNANPELIKVEFSGHNKLFIRNGALIAETSVGDFTEVAPFAYQLDKEGNIEEVPCKFSLKGNIITYKFPKGYDKSRELIIDPEIAFSSYIGSTSSSFGFTASYDDDGNLYAGAVVFGFGYPIEPGALQVNFGFGTVDCGISKFNSEGTDLLYSTYLGGTGNESPHSIVVSENGELYILGTTSSQNFPVTAGAYQSSHNGGSTTTAAGYTYENGSDIFVTKLNADGSAIAASTFIGGTSNDGLGAGTVLENNYGDKFRGEIVIDNAGNAYVASVTSSGNFPIVNGYASSLGGIISGVVFKLSSNLQNLIWSTYTGGNFSDSAVSLQLADDNSVYFTGGTTSTTLPTTPGAYQAIKAGGVDGYIGHVSADGSQLLACTYNGTDEFDQNYFVQLDTDGFVYVIGQSLGSYPISDGVYSNPNSGQYVQKFTPDLTASIWSTEVGSGSGGVDISPSAFLVTTCGQIYLSGWGGALNNSGSTNILPTTSNAFQTGTDGDDFYLMVLESDATDLVYGTFFGGSESAEHVDGGTSRFDKNGTVYQAVCAGCFGNSDFPTQPGVWSETNGSSLCNLAVMKFKLSSVNAVAEIDAPDIVCPGDVFNLVNQSVGADTFLWNMGDGFTTTDEETTYSFDDPGTYTIKLYAEDSQGCLTPDSTTVTVEVAELPEIETENPEPICPGETVQLNATGTATQYLWSPTTGLSSANIPNPVFFGNTSQDYTVSGSTICGTVTETVNVIVGSLDISVSEDQEICPGESVQLQATGGDTYLWSPATGLSAADVANPVASPLENITYEVLITSLEGCDVTEEISINVLPPAPVLDGKTQYVSCNGAAVYLSVSGASEYSWSPPTGLNYANIHNPIASPIHSGTYTVTGTNSCGSDVLEISVLVNEIAVSINVDSLVCYNERFTLTGFGADSYIWQPAELFINSKVNPAQAIIESSATITVTGFDSLGCYATESKFLRLFPRAIVRAGNDHILNFGEGVALESFSIYPITWDYSPYLSCLECNYPYASPPENTTFYATIVSPDGCVERDSVRVNIRGNIYVPNSFTPDEDGLNDVFKAEGVDISEFKMEIYDRWGGLVFMSENIDDGWNGSRRDGEFYCPADLYQYRIVARELQGDYFELKGHVTLLR</sequence>
<dbReference type="Proteomes" id="UP000486602">
    <property type="component" value="Unassembled WGS sequence"/>
</dbReference>